<protein>
    <submittedName>
        <fullName evidence="3">Beta-lactamase superfamily II metal-dependent hydrolase</fullName>
    </submittedName>
</protein>
<dbReference type="InterPro" id="IPR036866">
    <property type="entry name" value="RibonucZ/Hydroxyglut_hydro"/>
</dbReference>
<dbReference type="EMBL" id="QXEV01000003">
    <property type="protein sequence ID" value="RIA78086.1"/>
    <property type="molecule type" value="Genomic_DNA"/>
</dbReference>
<dbReference type="Gene3D" id="3.60.15.10">
    <property type="entry name" value="Ribonuclease Z/Hydroxyacylglutathione hydrolase-like"/>
    <property type="match status" value="1"/>
</dbReference>
<dbReference type="Proteomes" id="UP000266506">
    <property type="component" value="Unassembled WGS sequence"/>
</dbReference>
<evidence type="ECO:0000259" key="2">
    <source>
        <dbReference type="Pfam" id="PF00753"/>
    </source>
</evidence>
<keyword evidence="4" id="KW-1185">Reference proteome</keyword>
<dbReference type="RefSeq" id="WP_119015569.1">
    <property type="nucleotide sequence ID" value="NZ_QXEV01000003.1"/>
</dbReference>
<evidence type="ECO:0000313" key="4">
    <source>
        <dbReference type="Proteomes" id="UP000266506"/>
    </source>
</evidence>
<gene>
    <name evidence="3" type="ORF">EI71_00396</name>
</gene>
<name>A0A397RZV6_9MOLU</name>
<feature type="transmembrane region" description="Helical" evidence="1">
    <location>
        <begin position="21"/>
        <end position="43"/>
    </location>
</feature>
<proteinExistence type="predicted"/>
<reference evidence="3 4" key="1">
    <citation type="submission" date="2018-08" db="EMBL/GenBank/DDBJ databases">
        <title>Genomic Encyclopedia of Archaeal and Bacterial Type Strains, Phase II (KMG-II): from individual species to whole genera.</title>
        <authorList>
            <person name="Goeker M."/>
        </authorList>
    </citation>
    <scope>NUCLEOTIDE SEQUENCE [LARGE SCALE GENOMIC DNA]</scope>
    <source>
        <strain evidence="3 4">ATCC 27112</strain>
    </source>
</reference>
<dbReference type="AlphaFoldDB" id="A0A397RZV6"/>
<dbReference type="InParanoid" id="A0A397RZV6"/>
<organism evidence="3 4">
    <name type="scientific">Anaeroplasma bactoclasticum</name>
    <dbReference type="NCBI Taxonomy" id="2088"/>
    <lineage>
        <taxon>Bacteria</taxon>
        <taxon>Bacillati</taxon>
        <taxon>Mycoplasmatota</taxon>
        <taxon>Mollicutes</taxon>
        <taxon>Anaeroplasmatales</taxon>
        <taxon>Anaeroplasmataceae</taxon>
        <taxon>Anaeroplasma</taxon>
    </lineage>
</organism>
<feature type="domain" description="Metallo-beta-lactamase" evidence="2">
    <location>
        <begin position="197"/>
        <end position="265"/>
    </location>
</feature>
<dbReference type="InterPro" id="IPR001279">
    <property type="entry name" value="Metallo-B-lactamas"/>
</dbReference>
<keyword evidence="1" id="KW-0812">Transmembrane</keyword>
<keyword evidence="3" id="KW-0378">Hydrolase</keyword>
<dbReference type="Pfam" id="PF00753">
    <property type="entry name" value="Lactamase_B"/>
    <property type="match status" value="1"/>
</dbReference>
<dbReference type="InterPro" id="IPR052159">
    <property type="entry name" value="Competence_DNA_uptake"/>
</dbReference>
<comment type="caution">
    <text evidence="3">The sequence shown here is derived from an EMBL/GenBank/DDBJ whole genome shotgun (WGS) entry which is preliminary data.</text>
</comment>
<keyword evidence="1" id="KW-0472">Membrane</keyword>
<dbReference type="PANTHER" id="PTHR30619:SF7">
    <property type="entry name" value="BETA-LACTAMASE DOMAIN PROTEIN"/>
    <property type="match status" value="1"/>
</dbReference>
<dbReference type="OrthoDB" id="9761531at2"/>
<accession>A0A397RZV6</accession>
<dbReference type="GO" id="GO:0016787">
    <property type="term" value="F:hydrolase activity"/>
    <property type="evidence" value="ECO:0007669"/>
    <property type="project" value="UniProtKB-KW"/>
</dbReference>
<evidence type="ECO:0000313" key="3">
    <source>
        <dbReference type="EMBL" id="RIA78086.1"/>
    </source>
</evidence>
<evidence type="ECO:0000256" key="1">
    <source>
        <dbReference type="SAM" id="Phobius"/>
    </source>
</evidence>
<sequence length="577" mass="65178">MAKKRQTKKAIREAKKLAKKSPKLFITLVVLLAIAAIIFIVLWRVGVISFGDKKTDKPVETTTNPVETTTTTITPTTTEVIEEKSYSFDSNLKYYKVEYDSINNEFLVKEEASLEKDSLYIIAKDVSGVVSLYILEDNNTKEVSIGVLPAKVEKEYVWIFKETKDSKNEFVKYVGGIVEGVCYDEFQIHFMMLGNDKAGDCTYIKAGDTDILIDAGSTSGSYTTTSAYINQYCKDNSFEYVIATHGDQDHIAAFPNFFKNYEVDTVIDFSCETYTKYQAFKESKKTTRDYFAGTTKTTATYGSYLEARDTYAKKHYTAGDCYNNINGAKRTYQLSENVTMDILYNYYYYDNNNDGKVDSTDENNFSVLTLFTYNLNGTYHRFFLGGDLEKEGEEKFAEYYDGSTEEKTMHSVDLYKAGHHGSKTSSNDCLLDILQPKLCVACCCCGTDEYTPITDNQFPTQDFINRIAKWTDKVYAPSVFDSYEIVTASQAKDSDGNLKFDKNGNPVSERSGVAIGEQYIHTTGFKELNGNIIVSCNGSNVGLWASNNLTKLKDTEWFNSKVTLDGIERTMRVWPSI</sequence>
<dbReference type="PANTHER" id="PTHR30619">
    <property type="entry name" value="DNA INTERNALIZATION/COMPETENCE PROTEIN COMEC/REC2"/>
    <property type="match status" value="1"/>
</dbReference>
<keyword evidence="1" id="KW-1133">Transmembrane helix</keyword>
<dbReference type="SUPFAM" id="SSF56281">
    <property type="entry name" value="Metallo-hydrolase/oxidoreductase"/>
    <property type="match status" value="1"/>
</dbReference>